<evidence type="ECO:0000256" key="6">
    <source>
        <dbReference type="ARBA" id="ARBA00023242"/>
    </source>
</evidence>
<name>A0A7R5L7L2_9PASS</name>
<evidence type="ECO:0000256" key="1">
    <source>
        <dbReference type="ARBA" id="ARBA00008157"/>
    </source>
</evidence>
<dbReference type="PROSITE" id="PS50217">
    <property type="entry name" value="BZIP"/>
    <property type="match status" value="1"/>
</dbReference>
<comment type="similarity">
    <text evidence="1">Belongs to the bZIP family. CNC subfamily.</text>
</comment>
<keyword evidence="4" id="KW-0010">Activator</keyword>
<dbReference type="GO" id="GO:0005634">
    <property type="term" value="C:nucleus"/>
    <property type="evidence" value="ECO:0007669"/>
    <property type="project" value="TreeGrafter"/>
</dbReference>
<evidence type="ECO:0000313" key="10">
    <source>
        <dbReference type="RefSeq" id="XP_039246855.1"/>
    </source>
</evidence>
<dbReference type="SUPFAM" id="SSF47454">
    <property type="entry name" value="A DNA-binding domain in eukaryotic transcription factors"/>
    <property type="match status" value="1"/>
</dbReference>
<keyword evidence="6" id="KW-0539">Nucleus</keyword>
<dbReference type="GeneID" id="113996949"/>
<dbReference type="GO" id="GO:0000981">
    <property type="term" value="F:DNA-binding transcription factor activity, RNA polymerase II-specific"/>
    <property type="evidence" value="ECO:0007669"/>
    <property type="project" value="TreeGrafter"/>
</dbReference>
<dbReference type="SMART" id="SM00338">
    <property type="entry name" value="BRLZ"/>
    <property type="match status" value="1"/>
</dbReference>
<evidence type="ECO:0000256" key="3">
    <source>
        <dbReference type="ARBA" id="ARBA00023125"/>
    </source>
</evidence>
<reference evidence="10" key="1">
    <citation type="submission" date="2025-08" db="UniProtKB">
        <authorList>
            <consortium name="RefSeq"/>
        </authorList>
    </citation>
    <scope>IDENTIFICATION</scope>
    <source>
        <tissue evidence="10">Muscle</tissue>
    </source>
</reference>
<dbReference type="InParanoid" id="A0A7R5L7L2"/>
<dbReference type="InterPro" id="IPR046347">
    <property type="entry name" value="bZIP_sf"/>
</dbReference>
<evidence type="ECO:0000256" key="5">
    <source>
        <dbReference type="ARBA" id="ARBA00023163"/>
    </source>
</evidence>
<dbReference type="Pfam" id="PF03131">
    <property type="entry name" value="bZIP_Maf"/>
    <property type="match status" value="1"/>
</dbReference>
<feature type="compositionally biased region" description="Polar residues" evidence="7">
    <location>
        <begin position="148"/>
        <end position="162"/>
    </location>
</feature>
<evidence type="ECO:0000256" key="4">
    <source>
        <dbReference type="ARBA" id="ARBA00023159"/>
    </source>
</evidence>
<dbReference type="GO" id="GO:0000978">
    <property type="term" value="F:RNA polymerase II cis-regulatory region sequence-specific DNA binding"/>
    <property type="evidence" value="ECO:0007669"/>
    <property type="project" value="InterPro"/>
</dbReference>
<organism evidence="9 10">
    <name type="scientific">Pipra filicauda</name>
    <name type="common">Wire-tailed manakin</name>
    <dbReference type="NCBI Taxonomy" id="649802"/>
    <lineage>
        <taxon>Eukaryota</taxon>
        <taxon>Metazoa</taxon>
        <taxon>Chordata</taxon>
        <taxon>Craniata</taxon>
        <taxon>Vertebrata</taxon>
        <taxon>Euteleostomi</taxon>
        <taxon>Archelosauria</taxon>
        <taxon>Archosauria</taxon>
        <taxon>Dinosauria</taxon>
        <taxon>Saurischia</taxon>
        <taxon>Theropoda</taxon>
        <taxon>Coelurosauria</taxon>
        <taxon>Aves</taxon>
        <taxon>Neognathae</taxon>
        <taxon>Neoaves</taxon>
        <taxon>Telluraves</taxon>
        <taxon>Australaves</taxon>
        <taxon>Passeriformes</taxon>
        <taxon>Pipridae</taxon>
        <taxon>Pipra</taxon>
    </lineage>
</organism>
<dbReference type="AlphaFoldDB" id="A0A7R5L7L2"/>
<evidence type="ECO:0000259" key="8">
    <source>
        <dbReference type="PROSITE" id="PS50217"/>
    </source>
</evidence>
<keyword evidence="3" id="KW-0238">DNA-binding</keyword>
<evidence type="ECO:0000313" key="9">
    <source>
        <dbReference type="Proteomes" id="UP000504627"/>
    </source>
</evidence>
<proteinExistence type="inferred from homology"/>
<evidence type="ECO:0000256" key="2">
    <source>
        <dbReference type="ARBA" id="ARBA00023015"/>
    </source>
</evidence>
<dbReference type="CDD" id="cd14720">
    <property type="entry name" value="bZIP_NFE2-like"/>
    <property type="match status" value="1"/>
</dbReference>
<sequence length="489" mass="55104">MYEARCSNRRLFLPPGTQEAPRTQDVDLKTCQEALDDCCPHRGNDQLELQEEEEKDINQSNRNHVDSLLSLEGYLQLLSSQMENMLEVSLLEDTQVATSSRGQNPSSLHHSINLTQTLHDYFSPPDAMLLRTDYPTQSNSKPRHLQRQESFPQSSSNITNPESLLHGPNLTGLVSAADLRNLTAHDDNFDEIKLMSLALDEDFGPIEISQIFEESGSDLGLSLNSSHSTTSYSVCCEDAVGYSSGVKSAPSHGVRAVDGHCKENTKYDHEEYPGDAECPREATLQQFLHNHTYNQLPSQGASAPEHQQSWMKKSNDVKNRCHNSTDTNHSSDECSAKALKIPFSIDEVVSMPIDSFNTMLAKNQLTDTQVSLLRDIRRRGKNKVAAQNCRKRKLNAILDLEEDVCNLQTQKESLRKEHSQCSRSISQIKQKLNNLYCDIFSRLRDDQGRPVNPHQYVIHCSNNGSAFIIPKHLVKSEQKQDTTKAQKQR</sequence>
<dbReference type="Gene3D" id="1.10.880.10">
    <property type="entry name" value="Transcription factor, Skn-1-like, DNA-binding domain"/>
    <property type="match status" value="1"/>
</dbReference>
<protein>
    <submittedName>
        <fullName evidence="10">Nuclear factor erythroid 2-related factor 3 isoform X1</fullName>
    </submittedName>
</protein>
<dbReference type="RefSeq" id="XP_039246855.1">
    <property type="nucleotide sequence ID" value="XM_039390921.1"/>
</dbReference>
<evidence type="ECO:0000256" key="7">
    <source>
        <dbReference type="SAM" id="MobiDB-lite"/>
    </source>
</evidence>
<dbReference type="InterPro" id="IPR004827">
    <property type="entry name" value="bZIP"/>
</dbReference>
<dbReference type="Proteomes" id="UP000504627">
    <property type="component" value="Unplaced"/>
</dbReference>
<keyword evidence="2" id="KW-0805">Transcription regulation</keyword>
<accession>A0A7R5L7L2</accession>
<feature type="region of interest" description="Disordered" evidence="7">
    <location>
        <begin position="129"/>
        <end position="164"/>
    </location>
</feature>
<dbReference type="PROSITE" id="PS00036">
    <property type="entry name" value="BZIP_BASIC"/>
    <property type="match status" value="1"/>
</dbReference>
<dbReference type="PANTHER" id="PTHR24411:SF8">
    <property type="entry name" value="NUCLEAR FACTOR ERYTHROID 2-RELATED FACTOR 3"/>
    <property type="match status" value="1"/>
</dbReference>
<dbReference type="CTD" id="9603"/>
<feature type="domain" description="BZIP" evidence="8">
    <location>
        <begin position="372"/>
        <end position="435"/>
    </location>
</feature>
<dbReference type="PANTHER" id="PTHR24411">
    <property type="entry name" value="NUCLEAR FACTOR ERYTHROID 2-RELATED FACTOR"/>
    <property type="match status" value="1"/>
</dbReference>
<gene>
    <name evidence="10" type="primary">NFE2L3</name>
</gene>
<keyword evidence="5" id="KW-0804">Transcription</keyword>
<dbReference type="SUPFAM" id="SSF57959">
    <property type="entry name" value="Leucine zipper domain"/>
    <property type="match status" value="1"/>
</dbReference>
<keyword evidence="9" id="KW-1185">Reference proteome</keyword>
<dbReference type="InterPro" id="IPR004826">
    <property type="entry name" value="bZIP_Maf"/>
</dbReference>
<dbReference type="InterPro" id="IPR008917">
    <property type="entry name" value="TF_DNA-bd_sf"/>
</dbReference>
<dbReference type="InterPro" id="IPR047167">
    <property type="entry name" value="NFE2-like"/>
</dbReference>